<dbReference type="PROSITE" id="PS50175">
    <property type="entry name" value="ASP_PROT_RETROV"/>
    <property type="match status" value="1"/>
</dbReference>
<dbReference type="InterPro" id="IPR001995">
    <property type="entry name" value="Peptidase_A2_cat"/>
</dbReference>
<comment type="caution">
    <text evidence="3">The sequence shown here is derived from an EMBL/GenBank/DDBJ whole genome shotgun (WGS) entry which is preliminary data.</text>
</comment>
<keyword evidence="4" id="KW-1185">Reference proteome</keyword>
<dbReference type="GO" id="GO:0006508">
    <property type="term" value="P:proteolysis"/>
    <property type="evidence" value="ECO:0007669"/>
    <property type="project" value="InterPro"/>
</dbReference>
<reference evidence="3" key="1">
    <citation type="journal article" date="2020" name="bioRxiv">
        <title>Chromosome-level reference genome of the European wasp spider Argiope bruennichi: a resource for studies on range expansion and evolutionary adaptation.</title>
        <authorList>
            <person name="Sheffer M.M."/>
            <person name="Hoppe A."/>
            <person name="Krehenwinkel H."/>
            <person name="Uhl G."/>
            <person name="Kuss A.W."/>
            <person name="Jensen L."/>
            <person name="Jensen C."/>
            <person name="Gillespie R.G."/>
            <person name="Hoff K.J."/>
            <person name="Prost S."/>
        </authorList>
    </citation>
    <scope>NUCLEOTIDE SEQUENCE</scope>
</reference>
<dbReference type="AlphaFoldDB" id="A0A8T0FJ21"/>
<evidence type="ECO:0000313" key="3">
    <source>
        <dbReference type="EMBL" id="KAF8790926.1"/>
    </source>
</evidence>
<accession>A0A8T0FJ21</accession>
<dbReference type="EMBL" id="JABXBU010000011">
    <property type="protein sequence ID" value="KAF8790926.1"/>
    <property type="molecule type" value="Genomic_DNA"/>
</dbReference>
<feature type="domain" description="Peptidase A2" evidence="2">
    <location>
        <begin position="122"/>
        <end position="160"/>
    </location>
</feature>
<evidence type="ECO:0000313" key="4">
    <source>
        <dbReference type="Proteomes" id="UP000807504"/>
    </source>
</evidence>
<name>A0A8T0FJ21_ARGBR</name>
<gene>
    <name evidence="3" type="ORF">HNY73_005869</name>
</gene>
<dbReference type="Gene3D" id="4.10.60.10">
    <property type="entry name" value="Zinc finger, CCHC-type"/>
    <property type="match status" value="1"/>
</dbReference>
<evidence type="ECO:0000259" key="2">
    <source>
        <dbReference type="PROSITE" id="PS50175"/>
    </source>
</evidence>
<evidence type="ECO:0000256" key="1">
    <source>
        <dbReference type="ARBA" id="ARBA00022801"/>
    </source>
</evidence>
<dbReference type="InterPro" id="IPR021109">
    <property type="entry name" value="Peptidase_aspartic_dom_sf"/>
</dbReference>
<proteinExistence type="predicted"/>
<reference evidence="3" key="2">
    <citation type="submission" date="2020-06" db="EMBL/GenBank/DDBJ databases">
        <authorList>
            <person name="Sheffer M."/>
        </authorList>
    </citation>
    <scope>NUCLEOTIDE SEQUENCE</scope>
</reference>
<dbReference type="Gene3D" id="2.40.70.10">
    <property type="entry name" value="Acid Proteases"/>
    <property type="match status" value="1"/>
</dbReference>
<sequence length="212" mass="23833">MKSRTPPEILERYLDQWTQIISPYMLAEKVDEFSELKDNSKKSGHFSSKLNSIKFPKEENCAISKQTDPSRFKNSPTICYNCFESGHFARDSAQPKRPKFCTASTSRVNNTTKNISIEGENTSALMDTVADISMLKYSFAQRLNKNINIKVTVPIRGIGGVKESVGIIIVTVIIEKVKLREVLFYVVNNDTFEGPDVLICNDIIDSPNVVMA</sequence>
<protein>
    <recommendedName>
        <fullName evidence="2">Peptidase A2 domain-containing protein</fullName>
    </recommendedName>
</protein>
<dbReference type="GO" id="GO:0004190">
    <property type="term" value="F:aspartic-type endopeptidase activity"/>
    <property type="evidence" value="ECO:0007669"/>
    <property type="project" value="InterPro"/>
</dbReference>
<keyword evidence="1" id="KW-0378">Hydrolase</keyword>
<dbReference type="Pfam" id="PF13975">
    <property type="entry name" value="gag-asp_proteas"/>
    <property type="match status" value="1"/>
</dbReference>
<organism evidence="3 4">
    <name type="scientific">Argiope bruennichi</name>
    <name type="common">Wasp spider</name>
    <name type="synonym">Aranea bruennichi</name>
    <dbReference type="NCBI Taxonomy" id="94029"/>
    <lineage>
        <taxon>Eukaryota</taxon>
        <taxon>Metazoa</taxon>
        <taxon>Ecdysozoa</taxon>
        <taxon>Arthropoda</taxon>
        <taxon>Chelicerata</taxon>
        <taxon>Arachnida</taxon>
        <taxon>Araneae</taxon>
        <taxon>Araneomorphae</taxon>
        <taxon>Entelegynae</taxon>
        <taxon>Araneoidea</taxon>
        <taxon>Araneidae</taxon>
        <taxon>Argiope</taxon>
    </lineage>
</organism>
<dbReference type="SUPFAM" id="SSF50630">
    <property type="entry name" value="Acid proteases"/>
    <property type="match status" value="1"/>
</dbReference>
<dbReference type="Proteomes" id="UP000807504">
    <property type="component" value="Unassembled WGS sequence"/>
</dbReference>